<keyword evidence="1" id="KW-0547">Nucleotide-binding</keyword>
<evidence type="ECO:0000256" key="1">
    <source>
        <dbReference type="ARBA" id="ARBA00022741"/>
    </source>
</evidence>
<dbReference type="RefSeq" id="WP_353301503.1">
    <property type="nucleotide sequence ID" value="NZ_BAABWN010000001.1"/>
</dbReference>
<evidence type="ECO:0000313" key="5">
    <source>
        <dbReference type="Proteomes" id="UP001465153"/>
    </source>
</evidence>
<comment type="caution">
    <text evidence="4">The sequence shown here is derived from an EMBL/GenBank/DDBJ whole genome shotgun (WGS) entry which is preliminary data.</text>
</comment>
<dbReference type="Pfam" id="PF02597">
    <property type="entry name" value="ThiS"/>
    <property type="match status" value="1"/>
</dbReference>
<name>A0ABQ0A4P1_9GAMM</name>
<protein>
    <recommendedName>
        <fullName evidence="3">Molybdopterin synthase sulfur carrier subunit</fullName>
    </recommendedName>
</protein>
<keyword evidence="5" id="KW-1185">Reference proteome</keyword>
<comment type="similarity">
    <text evidence="2">Belongs to the MoaD family.</text>
</comment>
<dbReference type="CDD" id="cd00754">
    <property type="entry name" value="Ubl_MoaD"/>
    <property type="match status" value="1"/>
</dbReference>
<dbReference type="InterPro" id="IPR003749">
    <property type="entry name" value="ThiS/MoaD-like"/>
</dbReference>
<reference evidence="4 5" key="1">
    <citation type="submission" date="2024-04" db="EMBL/GenBank/DDBJ databases">
        <title>Draft genome sequence of Sessilibacter corallicola NBRC 116591.</title>
        <authorList>
            <person name="Miyakawa T."/>
            <person name="Kusuya Y."/>
            <person name="Miura T."/>
        </authorList>
    </citation>
    <scope>NUCLEOTIDE SEQUENCE [LARGE SCALE GENOMIC DNA]</scope>
    <source>
        <strain evidence="4 5">KU-00831-HH</strain>
    </source>
</reference>
<gene>
    <name evidence="4" type="primary">moaD</name>
    <name evidence="4" type="ORF">NBRC116591_04240</name>
</gene>
<evidence type="ECO:0000256" key="2">
    <source>
        <dbReference type="ARBA" id="ARBA00024200"/>
    </source>
</evidence>
<organism evidence="4 5">
    <name type="scientific">Sessilibacter corallicola</name>
    <dbReference type="NCBI Taxonomy" id="2904075"/>
    <lineage>
        <taxon>Bacteria</taxon>
        <taxon>Pseudomonadati</taxon>
        <taxon>Pseudomonadota</taxon>
        <taxon>Gammaproteobacteria</taxon>
        <taxon>Cellvibrionales</taxon>
        <taxon>Cellvibrionaceae</taxon>
        <taxon>Sessilibacter</taxon>
    </lineage>
</organism>
<evidence type="ECO:0000256" key="3">
    <source>
        <dbReference type="ARBA" id="ARBA00024247"/>
    </source>
</evidence>
<dbReference type="InterPro" id="IPR044672">
    <property type="entry name" value="MOCS2A"/>
</dbReference>
<proteinExistence type="inferred from homology"/>
<dbReference type="InterPro" id="IPR016155">
    <property type="entry name" value="Mopterin_synth/thiamin_S_b"/>
</dbReference>
<dbReference type="InterPro" id="IPR012675">
    <property type="entry name" value="Beta-grasp_dom_sf"/>
</dbReference>
<sequence>MIKIIFFARLRDELNCPELNLEIKDINNKKTITVYELLDHLFKLNPQWQDIFNKRKFFTAVNQEIVQNNHDLSDGDEIAFFPPVTGG</sequence>
<evidence type="ECO:0000313" key="4">
    <source>
        <dbReference type="EMBL" id="GAA6166614.1"/>
    </source>
</evidence>
<dbReference type="EMBL" id="BAABWN010000001">
    <property type="protein sequence ID" value="GAA6166614.1"/>
    <property type="molecule type" value="Genomic_DNA"/>
</dbReference>
<dbReference type="PANTHER" id="PTHR33359:SF1">
    <property type="entry name" value="MOLYBDOPTERIN SYNTHASE SULFUR CARRIER SUBUNIT"/>
    <property type="match status" value="1"/>
</dbReference>
<dbReference type="NCBIfam" id="TIGR01682">
    <property type="entry name" value="moaD"/>
    <property type="match status" value="1"/>
</dbReference>
<dbReference type="PANTHER" id="PTHR33359">
    <property type="entry name" value="MOLYBDOPTERIN SYNTHASE SULFUR CARRIER SUBUNIT"/>
    <property type="match status" value="1"/>
</dbReference>
<dbReference type="Proteomes" id="UP001465153">
    <property type="component" value="Unassembled WGS sequence"/>
</dbReference>
<dbReference type="Gene3D" id="3.10.20.30">
    <property type="match status" value="1"/>
</dbReference>
<accession>A0ABQ0A4P1</accession>
<dbReference type="SUPFAM" id="SSF54285">
    <property type="entry name" value="MoaD/ThiS"/>
    <property type="match status" value="1"/>
</dbReference>